<accession>D6A5G9</accession>
<proteinExistence type="predicted"/>
<protein>
    <submittedName>
        <fullName evidence="2">Predicted protein</fullName>
    </submittedName>
</protein>
<dbReference type="Proteomes" id="UP000003824">
    <property type="component" value="Unassembled WGS sequence"/>
</dbReference>
<reference evidence="3" key="1">
    <citation type="submission" date="2008-12" db="EMBL/GenBank/DDBJ databases">
        <title>Annotation of Streptomyces ghanaensis ATCC 14672.</title>
        <authorList>
            <consortium name="The Broad Institute Genome Sequencing Platform"/>
            <consortium name="Broad Institute Microbial Sequencing Center"/>
            <person name="Fischbach M."/>
            <person name="Ward D."/>
            <person name="Young S."/>
            <person name="Kodira C.D."/>
            <person name="Zeng Q."/>
            <person name="Koehrsen M."/>
            <person name="Godfrey P."/>
            <person name="Alvarado L."/>
            <person name="Berlin A.M."/>
            <person name="Borenstein D."/>
            <person name="Chen Z."/>
            <person name="Engels R."/>
            <person name="Freedman E."/>
            <person name="Gellesch M."/>
            <person name="Goldberg J."/>
            <person name="Griggs A."/>
            <person name="Gujja S."/>
            <person name="Heiman D.I."/>
            <person name="Hepburn T.A."/>
            <person name="Howarth C."/>
            <person name="Jen D."/>
            <person name="Larson L."/>
            <person name="Lewis B."/>
            <person name="Mehta T."/>
            <person name="Park D."/>
            <person name="Pearson M."/>
            <person name="Roberts A."/>
            <person name="Saif S."/>
            <person name="Shea T.D."/>
            <person name="Shenoy N."/>
            <person name="Sisk P."/>
            <person name="Stolte C."/>
            <person name="Sykes S.N."/>
            <person name="Walk T."/>
            <person name="White J."/>
            <person name="Yandava C."/>
            <person name="Straight P."/>
            <person name="Clardy J."/>
            <person name="Hung D."/>
            <person name="Kolter R."/>
            <person name="Mekalanos J."/>
            <person name="Walker S."/>
            <person name="Walsh C.T."/>
            <person name="Wieland B.L.C."/>
            <person name="Ilzarbe M."/>
            <person name="Galagan J."/>
            <person name="Nusbaum C."/>
            <person name="Birren B."/>
        </authorList>
    </citation>
    <scope>NUCLEOTIDE SEQUENCE [LARGE SCALE GENOMIC DNA]</scope>
    <source>
        <strain evidence="3">ATCC 14672 / DSM 40746 / JCM 4963 / KCTC 9882 / NRRL B-12104 / FH 1290</strain>
    </source>
</reference>
<evidence type="ECO:0000256" key="1">
    <source>
        <dbReference type="SAM" id="MobiDB-lite"/>
    </source>
</evidence>
<name>D6A5G9_STRV1</name>
<evidence type="ECO:0000313" key="3">
    <source>
        <dbReference type="Proteomes" id="UP000003824"/>
    </source>
</evidence>
<sequence>MTSRSGRMVPAPGHEDLPHGATPEGTVPLPDGEGGLLVGQPALTTPSAGKECDAAAEAVSGEAGEPSPENGWPVRHTRRTTASLCGCLENRTPPATLVDRWNRHGILLISEFCACLALLNVPVA</sequence>
<evidence type="ECO:0000313" key="2">
    <source>
        <dbReference type="EMBL" id="EFE71681.2"/>
    </source>
</evidence>
<feature type="region of interest" description="Disordered" evidence="1">
    <location>
        <begin position="1"/>
        <end position="76"/>
    </location>
</feature>
<gene>
    <name evidence="2" type="ORF">SSFG_06917</name>
</gene>
<dbReference type="AlphaFoldDB" id="D6A5G9"/>
<organism evidence="2 3">
    <name type="scientific">Streptomyces viridosporus (strain ATCC 14672 / DSM 40746 / JCM 4963 / KCTC 9882 / NRRL B-12104 / FH 1290)</name>
    <name type="common">Streptomyces ghanaensis</name>
    <dbReference type="NCBI Taxonomy" id="566461"/>
    <lineage>
        <taxon>Bacteria</taxon>
        <taxon>Bacillati</taxon>
        <taxon>Actinomycetota</taxon>
        <taxon>Actinomycetes</taxon>
        <taxon>Kitasatosporales</taxon>
        <taxon>Streptomycetaceae</taxon>
        <taxon>Streptomyces</taxon>
    </lineage>
</organism>
<dbReference type="EMBL" id="DS999641">
    <property type="protein sequence ID" value="EFE71681.2"/>
    <property type="molecule type" value="Genomic_DNA"/>
</dbReference>
<feature type="compositionally biased region" description="Low complexity" evidence="1">
    <location>
        <begin position="55"/>
        <end position="65"/>
    </location>
</feature>